<dbReference type="InterPro" id="IPR007218">
    <property type="entry name" value="DNA_pol_delta_4"/>
</dbReference>
<name>A0A2X0LU41_9BASI</name>
<evidence type="ECO:0000313" key="4">
    <source>
        <dbReference type="Proteomes" id="UP000249464"/>
    </source>
</evidence>
<feature type="region of interest" description="Disordered" evidence="1">
    <location>
        <begin position="1"/>
        <end position="78"/>
    </location>
</feature>
<evidence type="ECO:0000313" key="3">
    <source>
        <dbReference type="EMBL" id="SGY18873.1"/>
    </source>
</evidence>
<dbReference type="Pfam" id="PF04081">
    <property type="entry name" value="DNA_pol_delta_4"/>
    <property type="match status" value="1"/>
</dbReference>
<reference evidence="3 4" key="1">
    <citation type="submission" date="2016-11" db="EMBL/GenBank/DDBJ databases">
        <authorList>
            <person name="Jaros S."/>
            <person name="Januszkiewicz K."/>
            <person name="Wedrychowicz H."/>
        </authorList>
    </citation>
    <scope>NUCLEOTIDE SEQUENCE [LARGE SCALE GENOMIC DNA]</scope>
</reference>
<accession>A0A2X0LU41</accession>
<dbReference type="GO" id="GO:0000731">
    <property type="term" value="P:DNA synthesis involved in DNA repair"/>
    <property type="evidence" value="ECO:0007669"/>
    <property type="project" value="InterPro"/>
</dbReference>
<proteinExistence type="predicted"/>
<feature type="compositionally biased region" description="Polar residues" evidence="1">
    <location>
        <begin position="38"/>
        <end position="52"/>
    </location>
</feature>
<organism evidence="3 4">
    <name type="scientific">Microbotryum silenes-dioicae</name>
    <dbReference type="NCBI Taxonomy" id="796604"/>
    <lineage>
        <taxon>Eukaryota</taxon>
        <taxon>Fungi</taxon>
        <taxon>Dikarya</taxon>
        <taxon>Basidiomycota</taxon>
        <taxon>Pucciniomycotina</taxon>
        <taxon>Microbotryomycetes</taxon>
        <taxon>Microbotryales</taxon>
        <taxon>Microbotryaceae</taxon>
        <taxon>Microbotryum</taxon>
    </lineage>
</organism>
<dbReference type="PANTHER" id="PTHR14303">
    <property type="entry name" value="DNA POLYMERASE DELTA SUBUNIT 4"/>
    <property type="match status" value="1"/>
</dbReference>
<dbReference type="STRING" id="796604.A0A2X0LU41"/>
<keyword evidence="2" id="KW-0472">Membrane</keyword>
<feature type="compositionally biased region" description="Low complexity" evidence="1">
    <location>
        <begin position="66"/>
        <end position="78"/>
    </location>
</feature>
<dbReference type="GO" id="GO:0043625">
    <property type="term" value="C:delta DNA polymerase complex"/>
    <property type="evidence" value="ECO:0007669"/>
    <property type="project" value="TreeGrafter"/>
</dbReference>
<keyword evidence="2" id="KW-1133">Transmembrane helix</keyword>
<sequence>MAPSKSSKASSASAGAKRRSLSTSTATSSKAKTGSTLNSSFTASKASATLNAKKSGVTKVKEQVGSSSKTSPSSMTVTMTMTTATTKELEEAKALQEEEKKLTKSYGKLIRESSRIMGTAIHDQDWLPLEVVLRVFDADPDYGPCSNQSRLERFERAERLGLEPPSEIGAILRSKVGLARPEYRNSVFSGTSALSFASCVPRRFESSGLLTLMLSLISVFPNSLSLAAVLPLFHYGMFHGFSSCLLPSVVIYSVLAVFFL</sequence>
<keyword evidence="2" id="KW-0812">Transmembrane</keyword>
<dbReference type="AlphaFoldDB" id="A0A2X0LU41"/>
<dbReference type="Proteomes" id="UP000249464">
    <property type="component" value="Unassembled WGS sequence"/>
</dbReference>
<keyword evidence="4" id="KW-1185">Reference proteome</keyword>
<feature type="transmembrane region" description="Helical" evidence="2">
    <location>
        <begin position="239"/>
        <end position="259"/>
    </location>
</feature>
<gene>
    <name evidence="3" type="primary">BQ5605_C014g07498</name>
    <name evidence="3" type="ORF">BQ5605_C014G07498</name>
</gene>
<dbReference type="GO" id="GO:0006261">
    <property type="term" value="P:DNA-templated DNA replication"/>
    <property type="evidence" value="ECO:0007669"/>
    <property type="project" value="TreeGrafter"/>
</dbReference>
<feature type="compositionally biased region" description="Low complexity" evidence="1">
    <location>
        <begin position="1"/>
        <end position="37"/>
    </location>
</feature>
<evidence type="ECO:0000256" key="2">
    <source>
        <dbReference type="SAM" id="Phobius"/>
    </source>
</evidence>
<dbReference type="EMBL" id="FQNC01000016">
    <property type="protein sequence ID" value="SGY18873.1"/>
    <property type="molecule type" value="Genomic_DNA"/>
</dbReference>
<evidence type="ECO:0000256" key="1">
    <source>
        <dbReference type="SAM" id="MobiDB-lite"/>
    </source>
</evidence>
<dbReference type="PANTHER" id="PTHR14303:SF0">
    <property type="entry name" value="DNA POLYMERASE DELTA SUBUNIT 4"/>
    <property type="match status" value="1"/>
</dbReference>
<feature type="transmembrane region" description="Helical" evidence="2">
    <location>
        <begin position="209"/>
        <end position="233"/>
    </location>
</feature>
<dbReference type="GO" id="GO:0003887">
    <property type="term" value="F:DNA-directed DNA polymerase activity"/>
    <property type="evidence" value="ECO:0007669"/>
    <property type="project" value="TreeGrafter"/>
</dbReference>
<protein>
    <submittedName>
        <fullName evidence="3">BQ5605_C014g07498 protein</fullName>
    </submittedName>
</protein>